<gene>
    <name evidence="1" type="ORF">PAXRUDRAFT_12178</name>
</gene>
<sequence length="155" mass="17351">MDILDEYYGGNNHILVFDNATTHLKRADTALSAHKMPKHTPKEGNNWGVEVNTTGENGKPVYTANGRICKIKVPMADGTFDGKAQPLYSPLNHRRAGVFKGMAVILEECGFEDAINLKAQCKDFKFMKDATHCCCCRILYTQPDFVMVELLLETH</sequence>
<name>A0A0D0E1J7_9AGAM</name>
<reference evidence="2" key="2">
    <citation type="submission" date="2015-01" db="EMBL/GenBank/DDBJ databases">
        <title>Evolutionary Origins and Diversification of the Mycorrhizal Mutualists.</title>
        <authorList>
            <consortium name="DOE Joint Genome Institute"/>
            <consortium name="Mycorrhizal Genomics Consortium"/>
            <person name="Kohler A."/>
            <person name="Kuo A."/>
            <person name="Nagy L.G."/>
            <person name="Floudas D."/>
            <person name="Copeland A."/>
            <person name="Barry K.W."/>
            <person name="Cichocki N."/>
            <person name="Veneault-Fourrey C."/>
            <person name="LaButti K."/>
            <person name="Lindquist E.A."/>
            <person name="Lipzen A."/>
            <person name="Lundell T."/>
            <person name="Morin E."/>
            <person name="Murat C."/>
            <person name="Riley R."/>
            <person name="Ohm R."/>
            <person name="Sun H."/>
            <person name="Tunlid A."/>
            <person name="Henrissat B."/>
            <person name="Grigoriev I.V."/>
            <person name="Hibbett D.S."/>
            <person name="Martin F."/>
        </authorList>
    </citation>
    <scope>NUCLEOTIDE SEQUENCE [LARGE SCALE GENOMIC DNA]</scope>
    <source>
        <strain evidence="2">Ve08.2h10</strain>
    </source>
</reference>
<reference evidence="1 2" key="1">
    <citation type="submission" date="2014-04" db="EMBL/GenBank/DDBJ databases">
        <authorList>
            <consortium name="DOE Joint Genome Institute"/>
            <person name="Kuo A."/>
            <person name="Kohler A."/>
            <person name="Jargeat P."/>
            <person name="Nagy L.G."/>
            <person name="Floudas D."/>
            <person name="Copeland A."/>
            <person name="Barry K.W."/>
            <person name="Cichocki N."/>
            <person name="Veneault-Fourrey C."/>
            <person name="LaButti K."/>
            <person name="Lindquist E.A."/>
            <person name="Lipzen A."/>
            <person name="Lundell T."/>
            <person name="Morin E."/>
            <person name="Murat C."/>
            <person name="Sun H."/>
            <person name="Tunlid A."/>
            <person name="Henrissat B."/>
            <person name="Grigoriev I.V."/>
            <person name="Hibbett D.S."/>
            <person name="Martin F."/>
            <person name="Nordberg H.P."/>
            <person name="Cantor M.N."/>
            <person name="Hua S.X."/>
        </authorList>
    </citation>
    <scope>NUCLEOTIDE SEQUENCE [LARGE SCALE GENOMIC DNA]</scope>
    <source>
        <strain evidence="1 2">Ve08.2h10</strain>
    </source>
</reference>
<dbReference type="InParanoid" id="A0A0D0E1J7"/>
<accession>A0A0D0E1J7</accession>
<dbReference type="Proteomes" id="UP000054538">
    <property type="component" value="Unassembled WGS sequence"/>
</dbReference>
<evidence type="ECO:0000313" key="2">
    <source>
        <dbReference type="Proteomes" id="UP000054538"/>
    </source>
</evidence>
<protein>
    <submittedName>
        <fullName evidence="1">Uncharacterized protein</fullName>
    </submittedName>
</protein>
<dbReference type="EMBL" id="KN825122">
    <property type="protein sequence ID" value="KIK94224.1"/>
    <property type="molecule type" value="Genomic_DNA"/>
</dbReference>
<evidence type="ECO:0000313" key="1">
    <source>
        <dbReference type="EMBL" id="KIK94224.1"/>
    </source>
</evidence>
<dbReference type="OrthoDB" id="10039611at2759"/>
<keyword evidence="2" id="KW-1185">Reference proteome</keyword>
<dbReference type="AlphaFoldDB" id="A0A0D0E1J7"/>
<dbReference type="HOGENOM" id="CLU_005726_0_2_1"/>
<proteinExistence type="predicted"/>
<organism evidence="1 2">
    <name type="scientific">Paxillus rubicundulus Ve08.2h10</name>
    <dbReference type="NCBI Taxonomy" id="930991"/>
    <lineage>
        <taxon>Eukaryota</taxon>
        <taxon>Fungi</taxon>
        <taxon>Dikarya</taxon>
        <taxon>Basidiomycota</taxon>
        <taxon>Agaricomycotina</taxon>
        <taxon>Agaricomycetes</taxon>
        <taxon>Agaricomycetidae</taxon>
        <taxon>Boletales</taxon>
        <taxon>Paxilineae</taxon>
        <taxon>Paxillaceae</taxon>
        <taxon>Paxillus</taxon>
    </lineage>
</organism>